<reference evidence="1 2" key="1">
    <citation type="journal article" date="2019" name="Nat. Ecol. Evol.">
        <title>Megaphylogeny resolves global patterns of mushroom evolution.</title>
        <authorList>
            <person name="Varga T."/>
            <person name="Krizsan K."/>
            <person name="Foldi C."/>
            <person name="Dima B."/>
            <person name="Sanchez-Garcia M."/>
            <person name="Sanchez-Ramirez S."/>
            <person name="Szollosi G.J."/>
            <person name="Szarkandi J.G."/>
            <person name="Papp V."/>
            <person name="Albert L."/>
            <person name="Andreopoulos W."/>
            <person name="Angelini C."/>
            <person name="Antonin V."/>
            <person name="Barry K.W."/>
            <person name="Bougher N.L."/>
            <person name="Buchanan P."/>
            <person name="Buyck B."/>
            <person name="Bense V."/>
            <person name="Catcheside P."/>
            <person name="Chovatia M."/>
            <person name="Cooper J."/>
            <person name="Damon W."/>
            <person name="Desjardin D."/>
            <person name="Finy P."/>
            <person name="Geml J."/>
            <person name="Haridas S."/>
            <person name="Hughes K."/>
            <person name="Justo A."/>
            <person name="Karasinski D."/>
            <person name="Kautmanova I."/>
            <person name="Kiss B."/>
            <person name="Kocsube S."/>
            <person name="Kotiranta H."/>
            <person name="LaButti K.M."/>
            <person name="Lechner B.E."/>
            <person name="Liimatainen K."/>
            <person name="Lipzen A."/>
            <person name="Lukacs Z."/>
            <person name="Mihaltcheva S."/>
            <person name="Morgado L.N."/>
            <person name="Niskanen T."/>
            <person name="Noordeloos M.E."/>
            <person name="Ohm R.A."/>
            <person name="Ortiz-Santana B."/>
            <person name="Ovrebo C."/>
            <person name="Racz N."/>
            <person name="Riley R."/>
            <person name="Savchenko A."/>
            <person name="Shiryaev A."/>
            <person name="Soop K."/>
            <person name="Spirin V."/>
            <person name="Szebenyi C."/>
            <person name="Tomsovsky M."/>
            <person name="Tulloss R.E."/>
            <person name="Uehling J."/>
            <person name="Grigoriev I.V."/>
            <person name="Vagvolgyi C."/>
            <person name="Papp T."/>
            <person name="Martin F.M."/>
            <person name="Miettinen O."/>
            <person name="Hibbett D.S."/>
            <person name="Nagy L.G."/>
        </authorList>
    </citation>
    <scope>NUCLEOTIDE SEQUENCE [LARGE SCALE GENOMIC DNA]</scope>
    <source>
        <strain evidence="1 2">CBS 166.37</strain>
    </source>
</reference>
<accession>A0A5C3LSX3</accession>
<protein>
    <submittedName>
        <fullName evidence="1">Uncharacterized protein</fullName>
    </submittedName>
</protein>
<sequence>MKGDGTTKPTWHIVPESTVIDIDDSTVLRAISRWTYMSALNYWVAYASAKLQYIHDDNVGGFSTSLGYAMFWFMRSIIPSLYNTSLDASGFPITPGDFHSQNIMVTDTDSSSPCITAVTDWERSGAAPTSSFAQYPLFIVDHLLKKRNVQDQVTFDRFMLALESRLHPGEEPSLSQAFASCRGLYLFEQCMHGSLMFSILYEDLFVHIFGEKDEDDPFSYYYHDALVMGTLKEAVQLEKEAAVRKEAVTVLGKDLSYLDKALVSENADKFAEGEEVHSWLATWSTIVRRPYMCLRTCCNHLYKQIIDAFLQCD</sequence>
<evidence type="ECO:0000313" key="1">
    <source>
        <dbReference type="EMBL" id="TFK35687.1"/>
    </source>
</evidence>
<organism evidence="1 2">
    <name type="scientific">Crucibulum laeve</name>
    <dbReference type="NCBI Taxonomy" id="68775"/>
    <lineage>
        <taxon>Eukaryota</taxon>
        <taxon>Fungi</taxon>
        <taxon>Dikarya</taxon>
        <taxon>Basidiomycota</taxon>
        <taxon>Agaricomycotina</taxon>
        <taxon>Agaricomycetes</taxon>
        <taxon>Agaricomycetidae</taxon>
        <taxon>Agaricales</taxon>
        <taxon>Agaricineae</taxon>
        <taxon>Nidulariaceae</taxon>
        <taxon>Crucibulum</taxon>
    </lineage>
</organism>
<dbReference type="STRING" id="68775.A0A5C3LSX3"/>
<dbReference type="OrthoDB" id="2906425at2759"/>
<proteinExistence type="predicted"/>
<evidence type="ECO:0000313" key="2">
    <source>
        <dbReference type="Proteomes" id="UP000308652"/>
    </source>
</evidence>
<name>A0A5C3LSX3_9AGAR</name>
<dbReference type="EMBL" id="ML213619">
    <property type="protein sequence ID" value="TFK35687.1"/>
    <property type="molecule type" value="Genomic_DNA"/>
</dbReference>
<dbReference type="Proteomes" id="UP000308652">
    <property type="component" value="Unassembled WGS sequence"/>
</dbReference>
<gene>
    <name evidence="1" type="ORF">BDQ12DRAFT_725738</name>
</gene>
<dbReference type="AlphaFoldDB" id="A0A5C3LSX3"/>
<keyword evidence="2" id="KW-1185">Reference proteome</keyword>